<dbReference type="InterPro" id="IPR001638">
    <property type="entry name" value="Solute-binding_3/MltF_N"/>
</dbReference>
<organism evidence="4 5">
    <name type="scientific">Salipiger aestuarii</name>
    <dbReference type="NCBI Taxonomy" id="568098"/>
    <lineage>
        <taxon>Bacteria</taxon>
        <taxon>Pseudomonadati</taxon>
        <taxon>Pseudomonadota</taxon>
        <taxon>Alphaproteobacteria</taxon>
        <taxon>Rhodobacterales</taxon>
        <taxon>Roseobacteraceae</taxon>
        <taxon>Salipiger</taxon>
    </lineage>
</organism>
<proteinExistence type="predicted"/>
<name>A0A327YFS6_9RHOB</name>
<evidence type="ECO:0000256" key="2">
    <source>
        <dbReference type="SAM" id="MobiDB-lite"/>
    </source>
</evidence>
<gene>
    <name evidence="4" type="ORF">ATI53_100885</name>
</gene>
<feature type="region of interest" description="Disordered" evidence="2">
    <location>
        <begin position="1"/>
        <end position="24"/>
    </location>
</feature>
<accession>A0A327YFS6</accession>
<evidence type="ECO:0000313" key="5">
    <source>
        <dbReference type="Proteomes" id="UP000249165"/>
    </source>
</evidence>
<comment type="caution">
    <text evidence="4">The sequence shown here is derived from an EMBL/GenBank/DDBJ whole genome shotgun (WGS) entry which is preliminary data.</text>
</comment>
<dbReference type="PANTHER" id="PTHR35936:SF19">
    <property type="entry name" value="AMINO-ACID-BINDING PROTEIN YXEM-RELATED"/>
    <property type="match status" value="1"/>
</dbReference>
<feature type="domain" description="Solute-binding protein family 3/N-terminal" evidence="3">
    <location>
        <begin position="62"/>
        <end position="288"/>
    </location>
</feature>
<reference evidence="4 5" key="1">
    <citation type="submission" date="2018-06" db="EMBL/GenBank/DDBJ databases">
        <title>Genomic Encyclopedia of Archaeal and Bacterial Type Strains, Phase II (KMG-II): from individual species to whole genera.</title>
        <authorList>
            <person name="Goeker M."/>
        </authorList>
    </citation>
    <scope>NUCLEOTIDE SEQUENCE [LARGE SCALE GENOMIC DNA]</scope>
    <source>
        <strain evidence="4 5">DSM 22011</strain>
    </source>
</reference>
<evidence type="ECO:0000313" key="4">
    <source>
        <dbReference type="EMBL" id="RAK19703.1"/>
    </source>
</evidence>
<dbReference type="Gene3D" id="3.40.190.10">
    <property type="entry name" value="Periplasmic binding protein-like II"/>
    <property type="match status" value="2"/>
</dbReference>
<evidence type="ECO:0000259" key="3">
    <source>
        <dbReference type="SMART" id="SM00062"/>
    </source>
</evidence>
<evidence type="ECO:0000256" key="1">
    <source>
        <dbReference type="ARBA" id="ARBA00022729"/>
    </source>
</evidence>
<dbReference type="SUPFAM" id="SSF53850">
    <property type="entry name" value="Periplasmic binding protein-like II"/>
    <property type="match status" value="1"/>
</dbReference>
<dbReference type="Pfam" id="PF00497">
    <property type="entry name" value="SBP_bac_3"/>
    <property type="match status" value="1"/>
</dbReference>
<keyword evidence="1" id="KW-0732">Signal</keyword>
<dbReference type="Proteomes" id="UP000249165">
    <property type="component" value="Unassembled WGS sequence"/>
</dbReference>
<dbReference type="SMART" id="SM00062">
    <property type="entry name" value="PBPb"/>
    <property type="match status" value="1"/>
</dbReference>
<keyword evidence="5" id="KW-1185">Reference proteome</keyword>
<dbReference type="AlphaFoldDB" id="A0A327YFS6"/>
<protein>
    <submittedName>
        <fullName evidence="4">Polar amino acid transport system substrate-binding protein</fullName>
    </submittedName>
</protein>
<dbReference type="PANTHER" id="PTHR35936">
    <property type="entry name" value="MEMBRANE-BOUND LYTIC MUREIN TRANSGLYCOSYLASE F"/>
    <property type="match status" value="1"/>
</dbReference>
<sequence length="300" mass="32344">MQMDRGAYGRVDTSQAKAPEGPHREFDMRRQLIAAATGAALFASAMAANAQDALDRVMDAGVLKVGTETAFAPFDFIDAGEHTGLNLDVFEEIGKDMGVEIEWITLDWTGVLPGLEAGRFDVVAGPATITADRMQRYRFSSPIAEATVAILACADCDIETPEDIAGKPVGGATGTAQLAQLREFAATLDTPPTSIGEYVSFNESYADIAAGRIVAVANSLPNIAFVAQQRPEVFKVVKPAFGTPAYFGYPGRIEPEYATLMDKIDEILLAMKADGRMATLQEKWFGTTFDMPDYIIEPKI</sequence>
<dbReference type="EMBL" id="QLMG01000008">
    <property type="protein sequence ID" value="RAK19703.1"/>
    <property type="molecule type" value="Genomic_DNA"/>
</dbReference>